<dbReference type="PROSITE" id="PS50949">
    <property type="entry name" value="HTH_GNTR"/>
    <property type="match status" value="1"/>
</dbReference>
<evidence type="ECO:0000313" key="5">
    <source>
        <dbReference type="EMBL" id="MET3792446.1"/>
    </source>
</evidence>
<feature type="domain" description="HTH gntR-type" evidence="4">
    <location>
        <begin position="13"/>
        <end position="80"/>
    </location>
</feature>
<gene>
    <name evidence="5" type="ORF">ABID37_002663</name>
</gene>
<dbReference type="SUPFAM" id="SSF46785">
    <property type="entry name" value="Winged helix' DNA-binding domain"/>
    <property type="match status" value="1"/>
</dbReference>
<evidence type="ECO:0000256" key="1">
    <source>
        <dbReference type="ARBA" id="ARBA00023015"/>
    </source>
</evidence>
<dbReference type="SMART" id="SM00895">
    <property type="entry name" value="FCD"/>
    <property type="match status" value="1"/>
</dbReference>
<evidence type="ECO:0000259" key="4">
    <source>
        <dbReference type="PROSITE" id="PS50949"/>
    </source>
</evidence>
<comment type="caution">
    <text evidence="5">The sequence shown here is derived from an EMBL/GenBank/DDBJ whole genome shotgun (WGS) entry which is preliminary data.</text>
</comment>
<dbReference type="Gene3D" id="1.20.120.530">
    <property type="entry name" value="GntR ligand-binding domain-like"/>
    <property type="match status" value="1"/>
</dbReference>
<dbReference type="InterPro" id="IPR036388">
    <property type="entry name" value="WH-like_DNA-bd_sf"/>
</dbReference>
<keyword evidence="3" id="KW-0804">Transcription</keyword>
<keyword evidence="6" id="KW-1185">Reference proteome</keyword>
<dbReference type="EMBL" id="JBEPML010000008">
    <property type="protein sequence ID" value="MET3792446.1"/>
    <property type="molecule type" value="Genomic_DNA"/>
</dbReference>
<dbReference type="Pfam" id="PF07729">
    <property type="entry name" value="FCD"/>
    <property type="match status" value="1"/>
</dbReference>
<sequence length="239" mass="26199">MLDNSLGPVSSRITIGDRVYLQLRDALITGRFDPGQALTIAALAKSFQTSPMPVREALRRLGAENAVEMASNGSACVPTVSVERLDDICRARVAIEGLATQLAAETVQPHEMEAIEQSMAEHEAASTKADVYDMLLRNRDFHFRIYSASRSQVLAQLIDSLWLRYGPYMRMLSSYIAPRMGTGLHKPFANHHHAIVAALRQRDGAAAREHMIADITGTQALLQDLCRAETGLSPDISGK</sequence>
<accession>A0ABV2N059</accession>
<name>A0ABV2N059_9HYPH</name>
<dbReference type="InterPro" id="IPR008920">
    <property type="entry name" value="TF_FadR/GntR_C"/>
</dbReference>
<dbReference type="RefSeq" id="WP_354195471.1">
    <property type="nucleotide sequence ID" value="NZ_JBEPML010000008.1"/>
</dbReference>
<evidence type="ECO:0000313" key="6">
    <source>
        <dbReference type="Proteomes" id="UP001549076"/>
    </source>
</evidence>
<dbReference type="InterPro" id="IPR036390">
    <property type="entry name" value="WH_DNA-bd_sf"/>
</dbReference>
<dbReference type="PANTHER" id="PTHR43537:SF39">
    <property type="entry name" value="HTH-TYPE TRANSCRIPTIONAL REGULATOR MCBR"/>
    <property type="match status" value="1"/>
</dbReference>
<dbReference type="SUPFAM" id="SSF48008">
    <property type="entry name" value="GntR ligand-binding domain-like"/>
    <property type="match status" value="1"/>
</dbReference>
<dbReference type="PANTHER" id="PTHR43537">
    <property type="entry name" value="TRANSCRIPTIONAL REGULATOR, GNTR FAMILY"/>
    <property type="match status" value="1"/>
</dbReference>
<dbReference type="Gene3D" id="1.10.10.10">
    <property type="entry name" value="Winged helix-like DNA-binding domain superfamily/Winged helix DNA-binding domain"/>
    <property type="match status" value="1"/>
</dbReference>
<protein>
    <submittedName>
        <fullName evidence="5">DNA-binding GntR family transcriptional regulator</fullName>
    </submittedName>
</protein>
<evidence type="ECO:0000256" key="2">
    <source>
        <dbReference type="ARBA" id="ARBA00023125"/>
    </source>
</evidence>
<keyword evidence="2 5" id="KW-0238">DNA-binding</keyword>
<proteinExistence type="predicted"/>
<dbReference type="InterPro" id="IPR000524">
    <property type="entry name" value="Tscrpt_reg_HTH_GntR"/>
</dbReference>
<dbReference type="SMART" id="SM00345">
    <property type="entry name" value="HTH_GNTR"/>
    <property type="match status" value="1"/>
</dbReference>
<keyword evidence="1" id="KW-0805">Transcription regulation</keyword>
<dbReference type="GO" id="GO:0003677">
    <property type="term" value="F:DNA binding"/>
    <property type="evidence" value="ECO:0007669"/>
    <property type="project" value="UniProtKB-KW"/>
</dbReference>
<organism evidence="5 6">
    <name type="scientific">Aquamicrobium terrae</name>
    <dbReference type="NCBI Taxonomy" id="1324945"/>
    <lineage>
        <taxon>Bacteria</taxon>
        <taxon>Pseudomonadati</taxon>
        <taxon>Pseudomonadota</taxon>
        <taxon>Alphaproteobacteria</taxon>
        <taxon>Hyphomicrobiales</taxon>
        <taxon>Phyllobacteriaceae</taxon>
        <taxon>Aquamicrobium</taxon>
    </lineage>
</organism>
<evidence type="ECO:0000256" key="3">
    <source>
        <dbReference type="ARBA" id="ARBA00023163"/>
    </source>
</evidence>
<dbReference type="Pfam" id="PF00392">
    <property type="entry name" value="GntR"/>
    <property type="match status" value="1"/>
</dbReference>
<dbReference type="InterPro" id="IPR011711">
    <property type="entry name" value="GntR_C"/>
</dbReference>
<reference evidence="5 6" key="1">
    <citation type="submission" date="2024-06" db="EMBL/GenBank/DDBJ databases">
        <title>Genomic Encyclopedia of Type Strains, Phase IV (KMG-IV): sequencing the most valuable type-strain genomes for metagenomic binning, comparative biology and taxonomic classification.</title>
        <authorList>
            <person name="Goeker M."/>
        </authorList>
    </citation>
    <scope>NUCLEOTIDE SEQUENCE [LARGE SCALE GENOMIC DNA]</scope>
    <source>
        <strain evidence="5 6">DSM 27865</strain>
    </source>
</reference>
<dbReference type="Proteomes" id="UP001549076">
    <property type="component" value="Unassembled WGS sequence"/>
</dbReference>